<keyword evidence="2 5" id="KW-0479">Metal-binding</keyword>
<dbReference type="GO" id="GO:0020037">
    <property type="term" value="F:heme binding"/>
    <property type="evidence" value="ECO:0007669"/>
    <property type="project" value="InterPro"/>
</dbReference>
<feature type="region of interest" description="Disordered" evidence="7">
    <location>
        <begin position="471"/>
        <end position="493"/>
    </location>
</feature>
<dbReference type="PANTHER" id="PTHR24305:SF223">
    <property type="entry name" value="CYTOCHROME P450-DIT2"/>
    <property type="match status" value="1"/>
</dbReference>
<dbReference type="InterPro" id="IPR002401">
    <property type="entry name" value="Cyt_P450_E_grp-I"/>
</dbReference>
<feature type="binding site" description="axial binding residue" evidence="5">
    <location>
        <position position="565"/>
    </location>
    <ligand>
        <name>heme</name>
        <dbReference type="ChEBI" id="CHEBI:30413"/>
    </ligand>
    <ligandPart>
        <name>Fe</name>
        <dbReference type="ChEBI" id="CHEBI:18248"/>
    </ligandPart>
</feature>
<feature type="compositionally biased region" description="Polar residues" evidence="7">
    <location>
        <begin position="511"/>
        <end position="520"/>
    </location>
</feature>
<proteinExistence type="inferred from homology"/>
<dbReference type="PANTHER" id="PTHR24305">
    <property type="entry name" value="CYTOCHROME P450"/>
    <property type="match status" value="1"/>
</dbReference>
<dbReference type="EMBL" id="NAJM01000002">
    <property type="protein sequence ID" value="RVX75319.1"/>
    <property type="molecule type" value="Genomic_DNA"/>
</dbReference>
<keyword evidence="3 6" id="KW-0560">Oxidoreductase</keyword>
<keyword evidence="5 6" id="KW-0349">Heme</keyword>
<dbReference type="GO" id="GO:0005506">
    <property type="term" value="F:iron ion binding"/>
    <property type="evidence" value="ECO:0007669"/>
    <property type="project" value="InterPro"/>
</dbReference>
<evidence type="ECO:0000256" key="2">
    <source>
        <dbReference type="ARBA" id="ARBA00022723"/>
    </source>
</evidence>
<comment type="similarity">
    <text evidence="6">Belongs to the cytochrome P450 family.</text>
</comment>
<dbReference type="PRINTS" id="PR00385">
    <property type="entry name" value="P450"/>
</dbReference>
<dbReference type="OrthoDB" id="1470350at2759"/>
<feature type="region of interest" description="Disordered" evidence="7">
    <location>
        <begin position="510"/>
        <end position="529"/>
    </location>
</feature>
<protein>
    <recommendedName>
        <fullName evidence="10">Cytochrome P450</fullName>
    </recommendedName>
</protein>
<dbReference type="PRINTS" id="PR00463">
    <property type="entry name" value="EP450I"/>
</dbReference>
<dbReference type="InterPro" id="IPR050121">
    <property type="entry name" value="Cytochrome_P450_monoxygenase"/>
</dbReference>
<reference evidence="8 9" key="1">
    <citation type="submission" date="2017-03" db="EMBL/GenBank/DDBJ databases">
        <title>Genomes of endolithic fungi from Antarctica.</title>
        <authorList>
            <person name="Coleine C."/>
            <person name="Masonjones S."/>
            <person name="Stajich J.E."/>
        </authorList>
    </citation>
    <scope>NUCLEOTIDE SEQUENCE [LARGE SCALE GENOMIC DNA]</scope>
    <source>
        <strain evidence="8 9">CCFEE 6314</strain>
    </source>
</reference>
<sequence length="697" mass="78141">MRHLILLAVAALVVHYIVNYALCFRRNLNKAKRSGIPYIIAPVYAINSFWLVSNRLWLPLLAKLPRKWTKSIDYCLPDFPFRCSIEIFQRTGYETFLVVSPGGNILHTAEPAVITQITTRRTNFPKPIHIYRALDVYGKNVVSTEGETWRQHRKATSPPFTEKNNHLVWAETIDQASDMLASWLGPDGKGNQTVHRVMDDTMRLSLYVISRAGFGKKLKWPAADSKVDVDDNYVDLSKIQNHQDDMDAGHSMSYTYAMHCLLDNILLQLVMPRWLMARLPVKAVRKANEAYLEWGSYMKEAVSSKKASLKKSDGGKESMDILGQLVKGQVASEGIKNAKDHTLTDTDILSNVFVLILAGHETSANSIHFALVYLALHPQYQVGVHKDLDRIFQGKAPSEWDYDRDLPGLFSGMVGAVLAEELRLVPPVVGIPKSTMGVGEQTLTVDGKTCTVPSDTYISLAITASQRNPKYWPAGKPTFPGGRPVHPKSNLDNDLEEFRPDRWLLDENRDAQTASQTASPQGKEMPDEAVVGDGLGINEAADTSEHLFRPVRGSYLPFSDGYRACLGRRFAQVEVLAALAVLLQNHSVELAVDDWASDEEVIQMDQDARAEVWQKAASHARNLMLNGLAVIISLQMRTGHVAMRFVPRGQEKFPNNVDEIWKSNHPELQTVHEPNQDWVYWAEGGPSRSGRVVKREK</sequence>
<evidence type="ECO:0000256" key="3">
    <source>
        <dbReference type="ARBA" id="ARBA00023002"/>
    </source>
</evidence>
<dbReference type="AlphaFoldDB" id="A0A438NHW5"/>
<organism evidence="8 9">
    <name type="scientific">Exophiala mesophila</name>
    <name type="common">Black yeast-like fungus</name>
    <dbReference type="NCBI Taxonomy" id="212818"/>
    <lineage>
        <taxon>Eukaryota</taxon>
        <taxon>Fungi</taxon>
        <taxon>Dikarya</taxon>
        <taxon>Ascomycota</taxon>
        <taxon>Pezizomycotina</taxon>
        <taxon>Eurotiomycetes</taxon>
        <taxon>Chaetothyriomycetidae</taxon>
        <taxon>Chaetothyriales</taxon>
        <taxon>Herpotrichiellaceae</taxon>
        <taxon>Exophiala</taxon>
    </lineage>
</organism>
<dbReference type="Gene3D" id="1.10.630.10">
    <property type="entry name" value="Cytochrome P450"/>
    <property type="match status" value="1"/>
</dbReference>
<evidence type="ECO:0000313" key="8">
    <source>
        <dbReference type="EMBL" id="RVX75319.1"/>
    </source>
</evidence>
<accession>A0A438NHW5</accession>
<evidence type="ECO:0008006" key="10">
    <source>
        <dbReference type="Google" id="ProtNLM"/>
    </source>
</evidence>
<dbReference type="SUPFAM" id="SSF48264">
    <property type="entry name" value="Cytochrome P450"/>
    <property type="match status" value="1"/>
</dbReference>
<dbReference type="VEuPathDB" id="FungiDB:PV10_00156"/>
<dbReference type="GO" id="GO:0004497">
    <property type="term" value="F:monooxygenase activity"/>
    <property type="evidence" value="ECO:0007669"/>
    <property type="project" value="UniProtKB-KW"/>
</dbReference>
<evidence type="ECO:0000256" key="7">
    <source>
        <dbReference type="SAM" id="MobiDB-lite"/>
    </source>
</evidence>
<dbReference type="InterPro" id="IPR001128">
    <property type="entry name" value="Cyt_P450"/>
</dbReference>
<keyword evidence="6" id="KW-0503">Monooxygenase</keyword>
<evidence type="ECO:0000256" key="4">
    <source>
        <dbReference type="ARBA" id="ARBA00023004"/>
    </source>
</evidence>
<dbReference type="GO" id="GO:0016705">
    <property type="term" value="F:oxidoreductase activity, acting on paired donors, with incorporation or reduction of molecular oxygen"/>
    <property type="evidence" value="ECO:0007669"/>
    <property type="project" value="InterPro"/>
</dbReference>
<name>A0A438NHW5_EXOME</name>
<dbReference type="PROSITE" id="PS00086">
    <property type="entry name" value="CYTOCHROME_P450"/>
    <property type="match status" value="1"/>
</dbReference>
<dbReference type="Proteomes" id="UP000288859">
    <property type="component" value="Unassembled WGS sequence"/>
</dbReference>
<evidence type="ECO:0000256" key="1">
    <source>
        <dbReference type="ARBA" id="ARBA00001971"/>
    </source>
</evidence>
<comment type="caution">
    <text evidence="8">The sequence shown here is derived from an EMBL/GenBank/DDBJ whole genome shotgun (WGS) entry which is preliminary data.</text>
</comment>
<dbReference type="InterPro" id="IPR036396">
    <property type="entry name" value="Cyt_P450_sf"/>
</dbReference>
<dbReference type="InterPro" id="IPR017972">
    <property type="entry name" value="Cyt_P450_CS"/>
</dbReference>
<comment type="cofactor">
    <cofactor evidence="1 5">
        <name>heme</name>
        <dbReference type="ChEBI" id="CHEBI:30413"/>
    </cofactor>
</comment>
<dbReference type="Pfam" id="PF00067">
    <property type="entry name" value="p450"/>
    <property type="match status" value="2"/>
</dbReference>
<evidence type="ECO:0000256" key="5">
    <source>
        <dbReference type="PIRSR" id="PIRSR602401-1"/>
    </source>
</evidence>
<evidence type="ECO:0000256" key="6">
    <source>
        <dbReference type="RuleBase" id="RU000461"/>
    </source>
</evidence>
<gene>
    <name evidence="8" type="ORF">B0A52_00672</name>
</gene>
<keyword evidence="4 5" id="KW-0408">Iron</keyword>
<evidence type="ECO:0000313" key="9">
    <source>
        <dbReference type="Proteomes" id="UP000288859"/>
    </source>
</evidence>